<dbReference type="AlphaFoldDB" id="A0A329MN93"/>
<dbReference type="InterPro" id="IPR029068">
    <property type="entry name" value="Glyas_Bleomycin-R_OHBP_Dase"/>
</dbReference>
<dbReference type="OrthoDB" id="9795306at2"/>
<dbReference type="PANTHER" id="PTHR33990">
    <property type="entry name" value="PROTEIN YJDN-RELATED"/>
    <property type="match status" value="1"/>
</dbReference>
<proteinExistence type="predicted"/>
<dbReference type="PANTHER" id="PTHR33990:SF1">
    <property type="entry name" value="PROTEIN YJDN"/>
    <property type="match status" value="1"/>
</dbReference>
<dbReference type="EMBL" id="QMFB01000007">
    <property type="protein sequence ID" value="RAV20766.1"/>
    <property type="molecule type" value="Genomic_DNA"/>
</dbReference>
<accession>A0A329MN93</accession>
<dbReference type="RefSeq" id="WP_113031625.1">
    <property type="nucleotide sequence ID" value="NZ_QMFB01000007.1"/>
</dbReference>
<dbReference type="SUPFAM" id="SSF54593">
    <property type="entry name" value="Glyoxalase/Bleomycin resistance protein/Dihydroxybiphenyl dioxygenase"/>
    <property type="match status" value="1"/>
</dbReference>
<sequence length="155" mass="17318">MSVIAYLNFDGNAEQVIEFYSEALNASEVKKVNFKDLPQDPNYPMPENELKMIMESSLAFGGGKIMISDIPPSMMRVTGKLVKGNNILISVINEDKQTLENYFSSLSVGGYVIMPLSEVPWSSCFGMLVDKFGVGWKFNRDADKFLDKVISNKRG</sequence>
<reference evidence="2 3" key="1">
    <citation type="journal article" date="2009" name="Int. J. Syst. Evol. Microbiol.">
        <title>Paenibacillus contaminans sp. nov., isolated from a contaminated laboratory plate.</title>
        <authorList>
            <person name="Chou J.H."/>
            <person name="Lee J.H."/>
            <person name="Lin M.C."/>
            <person name="Chang P.S."/>
            <person name="Arun A.B."/>
            <person name="Young C.C."/>
            <person name="Chen W.M."/>
        </authorList>
    </citation>
    <scope>NUCLEOTIDE SEQUENCE [LARGE SCALE GENOMIC DNA]</scope>
    <source>
        <strain evidence="2 3">CKOBP-6</strain>
    </source>
</reference>
<dbReference type="CDD" id="cd06588">
    <property type="entry name" value="PhnB_like"/>
    <property type="match status" value="1"/>
</dbReference>
<dbReference type="Pfam" id="PF06983">
    <property type="entry name" value="3-dmu-9_3-mt"/>
    <property type="match status" value="1"/>
</dbReference>
<gene>
    <name evidence="2" type="ORF">DQG23_14800</name>
</gene>
<dbReference type="InterPro" id="IPR028973">
    <property type="entry name" value="PhnB-like"/>
</dbReference>
<feature type="domain" description="PhnB-like" evidence="1">
    <location>
        <begin position="3"/>
        <end position="137"/>
    </location>
</feature>
<organism evidence="2 3">
    <name type="scientific">Paenibacillus contaminans</name>
    <dbReference type="NCBI Taxonomy" id="450362"/>
    <lineage>
        <taxon>Bacteria</taxon>
        <taxon>Bacillati</taxon>
        <taxon>Bacillota</taxon>
        <taxon>Bacilli</taxon>
        <taxon>Bacillales</taxon>
        <taxon>Paenibacillaceae</taxon>
        <taxon>Paenibacillus</taxon>
    </lineage>
</organism>
<name>A0A329MN93_9BACL</name>
<keyword evidence="3" id="KW-1185">Reference proteome</keyword>
<dbReference type="Proteomes" id="UP000250369">
    <property type="component" value="Unassembled WGS sequence"/>
</dbReference>
<comment type="caution">
    <text evidence="2">The sequence shown here is derived from an EMBL/GenBank/DDBJ whole genome shotgun (WGS) entry which is preliminary data.</text>
</comment>
<evidence type="ECO:0000259" key="1">
    <source>
        <dbReference type="Pfam" id="PF06983"/>
    </source>
</evidence>
<evidence type="ECO:0000313" key="2">
    <source>
        <dbReference type="EMBL" id="RAV20766.1"/>
    </source>
</evidence>
<evidence type="ECO:0000313" key="3">
    <source>
        <dbReference type="Proteomes" id="UP000250369"/>
    </source>
</evidence>
<dbReference type="Gene3D" id="3.10.180.10">
    <property type="entry name" value="2,3-Dihydroxybiphenyl 1,2-Dioxygenase, domain 1"/>
    <property type="match status" value="1"/>
</dbReference>
<protein>
    <submittedName>
        <fullName evidence="2">VOC family protein</fullName>
    </submittedName>
</protein>